<evidence type="ECO:0000313" key="5">
    <source>
        <dbReference type="Proteomes" id="UP001441944"/>
    </source>
</evidence>
<reference evidence="4 5" key="1">
    <citation type="submission" date="2024-04" db="EMBL/GenBank/DDBJ databases">
        <title>Draft genome sequence of Pseudophaeobacter arcticus NBRC 116598.</title>
        <authorList>
            <person name="Miyakawa T."/>
            <person name="Kusuya Y."/>
            <person name="Miura T."/>
        </authorList>
    </citation>
    <scope>NUCLEOTIDE SEQUENCE [LARGE SCALE GENOMIC DNA]</scope>
    <source>
        <strain evidence="4 5">SU-CL00105</strain>
    </source>
</reference>
<dbReference type="InterPro" id="IPR036291">
    <property type="entry name" value="NAD(P)-bd_dom_sf"/>
</dbReference>
<comment type="caution">
    <text evidence="4">The sequence shown here is derived from an EMBL/GenBank/DDBJ whole genome shotgun (WGS) entry which is preliminary data.</text>
</comment>
<proteinExistence type="inferred from homology"/>
<keyword evidence="5" id="KW-1185">Reference proteome</keyword>
<dbReference type="Proteomes" id="UP001441944">
    <property type="component" value="Unassembled WGS sequence"/>
</dbReference>
<evidence type="ECO:0000256" key="1">
    <source>
        <dbReference type="ARBA" id="ARBA00005125"/>
    </source>
</evidence>
<dbReference type="Gene3D" id="3.40.50.720">
    <property type="entry name" value="NAD(P)-binding Rossmann-like Domain"/>
    <property type="match status" value="1"/>
</dbReference>
<accession>A0ABQ0ANX5</accession>
<feature type="domain" description="NAD-dependent epimerase/dehydratase" evidence="3">
    <location>
        <begin position="5"/>
        <end position="216"/>
    </location>
</feature>
<name>A0ABQ0ANX5_9RHOB</name>
<dbReference type="RefSeq" id="WP_353401223.1">
    <property type="nucleotide sequence ID" value="NZ_BAABWU010000013.1"/>
</dbReference>
<dbReference type="EMBL" id="BAABWU010000013">
    <property type="protein sequence ID" value="GAA6197561.1"/>
    <property type="molecule type" value="Genomic_DNA"/>
</dbReference>
<evidence type="ECO:0000259" key="3">
    <source>
        <dbReference type="Pfam" id="PF01370"/>
    </source>
</evidence>
<gene>
    <name evidence="4" type="ORF">NBRC116598_30050</name>
</gene>
<sequence>MTPRVLITGATGFVGRQILAACVARDVNLRLLVRPGWQEKLGDLPETCEIVEVEDLFAQSADWWAETLTGIDTLIHSAWYTEPGKYLTSPKNTDCLIGTLQMARGALQADLRRFVGVGTCIEYQLGPEILTPETVLAPSTPYGQAKAAAFHALSGLFSETKTEFLWCRLFQPYGEGEHEQRLHPYLHSHLSGGKPVTLGSGREVRDFIDVKVAGETISAAALGADVGAINICTGIPKSVRAFATEIAEIYGRTDLLKFGTLESNASDWDYIVGQPWA</sequence>
<evidence type="ECO:0000313" key="4">
    <source>
        <dbReference type="EMBL" id="GAA6197561.1"/>
    </source>
</evidence>
<evidence type="ECO:0000256" key="2">
    <source>
        <dbReference type="ARBA" id="ARBA00007637"/>
    </source>
</evidence>
<dbReference type="CDD" id="cd08946">
    <property type="entry name" value="SDR_e"/>
    <property type="match status" value="1"/>
</dbReference>
<protein>
    <recommendedName>
        <fullName evidence="3">NAD-dependent epimerase/dehydratase domain-containing protein</fullName>
    </recommendedName>
</protein>
<dbReference type="PANTHER" id="PTHR43000">
    <property type="entry name" value="DTDP-D-GLUCOSE 4,6-DEHYDRATASE-RELATED"/>
    <property type="match status" value="1"/>
</dbReference>
<dbReference type="Pfam" id="PF01370">
    <property type="entry name" value="Epimerase"/>
    <property type="match status" value="1"/>
</dbReference>
<organism evidence="4 5">
    <name type="scientific">Pseudophaeobacter arcticus</name>
    <dbReference type="NCBI Taxonomy" id="385492"/>
    <lineage>
        <taxon>Bacteria</taxon>
        <taxon>Pseudomonadati</taxon>
        <taxon>Pseudomonadota</taxon>
        <taxon>Alphaproteobacteria</taxon>
        <taxon>Rhodobacterales</taxon>
        <taxon>Paracoccaceae</taxon>
        <taxon>Pseudophaeobacter</taxon>
    </lineage>
</organism>
<comment type="pathway">
    <text evidence="1">Bacterial outer membrane biogenesis; LPS O-antigen biosynthesis.</text>
</comment>
<dbReference type="InterPro" id="IPR001509">
    <property type="entry name" value="Epimerase_deHydtase"/>
</dbReference>
<dbReference type="SUPFAM" id="SSF51735">
    <property type="entry name" value="NAD(P)-binding Rossmann-fold domains"/>
    <property type="match status" value="1"/>
</dbReference>
<comment type="similarity">
    <text evidence="2">Belongs to the NAD(P)-dependent epimerase/dehydratase family.</text>
</comment>